<proteinExistence type="predicted"/>
<keyword evidence="2" id="KW-1185">Reference proteome</keyword>
<comment type="caution">
    <text evidence="1">The sequence shown here is derived from an EMBL/GenBank/DDBJ whole genome shotgun (WGS) entry which is preliminary data.</text>
</comment>
<dbReference type="Gene3D" id="3.30.420.10">
    <property type="entry name" value="Ribonuclease H-like superfamily/Ribonuclease H"/>
    <property type="match status" value="1"/>
</dbReference>
<name>A0AAV4VJ92_9ARAC</name>
<evidence type="ECO:0000313" key="2">
    <source>
        <dbReference type="Proteomes" id="UP001054837"/>
    </source>
</evidence>
<sequence length="123" mass="14238">MNIGEYWFMQGGALLHRTHSAFEAIIIEFGTRVIAYQYPNSYPGILHWPPYSSNMYLYLWGHKKDLVCKKKPTHLICLKIFIVNAFVSIKKETLEFAADKFVTRGRGGLLITSEGYYFESLVH</sequence>
<dbReference type="Proteomes" id="UP001054837">
    <property type="component" value="Unassembled WGS sequence"/>
</dbReference>
<protein>
    <submittedName>
        <fullName evidence="1">Uncharacterized protein</fullName>
    </submittedName>
</protein>
<dbReference type="AlphaFoldDB" id="A0AAV4VJ92"/>
<dbReference type="GO" id="GO:0003676">
    <property type="term" value="F:nucleic acid binding"/>
    <property type="evidence" value="ECO:0007669"/>
    <property type="project" value="InterPro"/>
</dbReference>
<dbReference type="EMBL" id="BPLQ01013154">
    <property type="protein sequence ID" value="GIY70360.1"/>
    <property type="molecule type" value="Genomic_DNA"/>
</dbReference>
<gene>
    <name evidence="1" type="primary">AVEN_122384_1</name>
    <name evidence="1" type="ORF">CDAR_61871</name>
</gene>
<dbReference type="InterPro" id="IPR036397">
    <property type="entry name" value="RNaseH_sf"/>
</dbReference>
<organism evidence="1 2">
    <name type="scientific">Caerostris darwini</name>
    <dbReference type="NCBI Taxonomy" id="1538125"/>
    <lineage>
        <taxon>Eukaryota</taxon>
        <taxon>Metazoa</taxon>
        <taxon>Ecdysozoa</taxon>
        <taxon>Arthropoda</taxon>
        <taxon>Chelicerata</taxon>
        <taxon>Arachnida</taxon>
        <taxon>Araneae</taxon>
        <taxon>Araneomorphae</taxon>
        <taxon>Entelegynae</taxon>
        <taxon>Araneoidea</taxon>
        <taxon>Araneidae</taxon>
        <taxon>Caerostris</taxon>
    </lineage>
</organism>
<evidence type="ECO:0000313" key="1">
    <source>
        <dbReference type="EMBL" id="GIY70360.1"/>
    </source>
</evidence>
<accession>A0AAV4VJ92</accession>
<reference evidence="1 2" key="1">
    <citation type="submission" date="2021-06" db="EMBL/GenBank/DDBJ databases">
        <title>Caerostris darwini draft genome.</title>
        <authorList>
            <person name="Kono N."/>
            <person name="Arakawa K."/>
        </authorList>
    </citation>
    <scope>NUCLEOTIDE SEQUENCE [LARGE SCALE GENOMIC DNA]</scope>
</reference>